<evidence type="ECO:0000313" key="4">
    <source>
        <dbReference type="Proteomes" id="UP000251075"/>
    </source>
</evidence>
<dbReference type="PANTHER" id="PTHR30160:SF22">
    <property type="entry name" value="LIPOPOLYSACCHARIDE CORE BIOSYNTHESIS PROTEIN"/>
    <property type="match status" value="1"/>
</dbReference>
<dbReference type="SUPFAM" id="SSF53756">
    <property type="entry name" value="UDP-Glycosyltransferase/glycogen phosphorylase"/>
    <property type="match status" value="1"/>
</dbReference>
<dbReference type="Pfam" id="PF01075">
    <property type="entry name" value="Glyco_transf_9"/>
    <property type="match status" value="1"/>
</dbReference>
<reference evidence="3 4" key="1">
    <citation type="submission" date="2017-11" db="EMBL/GenBank/DDBJ databases">
        <title>Draft genome sequence of magnetotactic bacterium Magnetospirillum kuznetsovii LBB-42.</title>
        <authorList>
            <person name="Grouzdev D.S."/>
            <person name="Rysina M.S."/>
            <person name="Baslerov R.V."/>
            <person name="Koziaeva V."/>
        </authorList>
    </citation>
    <scope>NUCLEOTIDE SEQUENCE [LARGE SCALE GENOMIC DNA]</scope>
    <source>
        <strain evidence="3 4">LBB-42</strain>
    </source>
</reference>
<evidence type="ECO:0000256" key="1">
    <source>
        <dbReference type="ARBA" id="ARBA00022676"/>
    </source>
</evidence>
<sequence length="330" mass="36575">MTLVHVLKRTAGLGDVLMLQPVARALKARDGGETVIATDTKIIRSLDGPPLPEIDRLVDAEHLDRFIAERGDGVRVHDMNHPRHSLQRGHQIDSFLAALDFDPAACDKSIRLPANPKAQAMVDFYLDEAPEPEHPIGRVLLHPASGAMNRTWPQAKWQGLADRLSAAQVQVFVIGNRSAATGKGAFALEVDSRLDVVDKFGFWETIELMRLSDCLVSTDSAPVQMAAATAIRIAGIYSITRGEWRLPFRAEGVAKAIEPSCRFFPCYPLMYEPEHLGKARAHFDAIRVPQQNMLYEWCCDDYSYDCLNRDMAVDAVFEAVMSLLPSPVSP</sequence>
<dbReference type="GO" id="GO:0008713">
    <property type="term" value="F:ADP-heptose-lipopolysaccharide heptosyltransferase activity"/>
    <property type="evidence" value="ECO:0007669"/>
    <property type="project" value="TreeGrafter"/>
</dbReference>
<gene>
    <name evidence="3" type="ORF">CU669_16520</name>
</gene>
<dbReference type="AlphaFoldDB" id="A0A364NUY2"/>
<dbReference type="GO" id="GO:0009244">
    <property type="term" value="P:lipopolysaccharide core region biosynthetic process"/>
    <property type="evidence" value="ECO:0007669"/>
    <property type="project" value="TreeGrafter"/>
</dbReference>
<dbReference type="InterPro" id="IPR002201">
    <property type="entry name" value="Glyco_trans_9"/>
</dbReference>
<proteinExistence type="predicted"/>
<dbReference type="EMBL" id="PGTO01000016">
    <property type="protein sequence ID" value="RAU20873.1"/>
    <property type="molecule type" value="Genomic_DNA"/>
</dbReference>
<protein>
    <recommendedName>
        <fullName evidence="5">Glycosyltransferase family 9 protein</fullName>
    </recommendedName>
</protein>
<accession>A0A364NUY2</accession>
<keyword evidence="1" id="KW-0328">Glycosyltransferase</keyword>
<dbReference type="PANTHER" id="PTHR30160">
    <property type="entry name" value="TETRAACYLDISACCHARIDE 4'-KINASE-RELATED"/>
    <property type="match status" value="1"/>
</dbReference>
<evidence type="ECO:0000313" key="3">
    <source>
        <dbReference type="EMBL" id="RAU20873.1"/>
    </source>
</evidence>
<dbReference type="InterPro" id="IPR051199">
    <property type="entry name" value="LPS_LOS_Heptosyltrfase"/>
</dbReference>
<dbReference type="Gene3D" id="3.40.50.2000">
    <property type="entry name" value="Glycogen Phosphorylase B"/>
    <property type="match status" value="1"/>
</dbReference>
<name>A0A364NUY2_9PROT</name>
<dbReference type="OrthoDB" id="9810247at2"/>
<dbReference type="GO" id="GO:0005829">
    <property type="term" value="C:cytosol"/>
    <property type="evidence" value="ECO:0007669"/>
    <property type="project" value="TreeGrafter"/>
</dbReference>
<evidence type="ECO:0008006" key="5">
    <source>
        <dbReference type="Google" id="ProtNLM"/>
    </source>
</evidence>
<comment type="caution">
    <text evidence="3">The sequence shown here is derived from an EMBL/GenBank/DDBJ whole genome shotgun (WGS) entry which is preliminary data.</text>
</comment>
<dbReference type="Proteomes" id="UP000251075">
    <property type="component" value="Unassembled WGS sequence"/>
</dbReference>
<dbReference type="RefSeq" id="WP_112146701.1">
    <property type="nucleotide sequence ID" value="NZ_PGTO01000016.1"/>
</dbReference>
<evidence type="ECO:0000256" key="2">
    <source>
        <dbReference type="ARBA" id="ARBA00022679"/>
    </source>
</evidence>
<organism evidence="3 4">
    <name type="scientific">Paramagnetospirillum kuznetsovii</name>
    <dbReference type="NCBI Taxonomy" id="2053833"/>
    <lineage>
        <taxon>Bacteria</taxon>
        <taxon>Pseudomonadati</taxon>
        <taxon>Pseudomonadota</taxon>
        <taxon>Alphaproteobacteria</taxon>
        <taxon>Rhodospirillales</taxon>
        <taxon>Magnetospirillaceae</taxon>
        <taxon>Paramagnetospirillum</taxon>
    </lineage>
</organism>
<keyword evidence="4" id="KW-1185">Reference proteome</keyword>
<keyword evidence="2" id="KW-0808">Transferase</keyword>